<dbReference type="InterPro" id="IPR036409">
    <property type="entry name" value="Aldolase_II/adducin_N_sf"/>
</dbReference>
<dbReference type="NCBIfam" id="NF006189">
    <property type="entry name" value="PRK08324.1-3"/>
    <property type="match status" value="1"/>
</dbReference>
<dbReference type="GO" id="GO:0016491">
    <property type="term" value="F:oxidoreductase activity"/>
    <property type="evidence" value="ECO:0007669"/>
    <property type="project" value="UniProtKB-KW"/>
</dbReference>
<evidence type="ECO:0000259" key="3">
    <source>
        <dbReference type="SMART" id="SM01007"/>
    </source>
</evidence>
<dbReference type="NCBIfam" id="TIGR02632">
    <property type="entry name" value="RhaD_aldol-ADH"/>
    <property type="match status" value="1"/>
</dbReference>
<keyword evidence="5" id="KW-1185">Reference proteome</keyword>
<keyword evidence="2" id="KW-0560">Oxidoreductase</keyword>
<evidence type="ECO:0000256" key="1">
    <source>
        <dbReference type="ARBA" id="ARBA00006484"/>
    </source>
</evidence>
<name>A0A7X4GQF8_9BURK</name>
<comment type="caution">
    <text evidence="4">The sequence shown here is derived from an EMBL/GenBank/DDBJ whole genome shotgun (WGS) entry which is preliminary data.</text>
</comment>
<dbReference type="EMBL" id="WWCK01000003">
    <property type="protein sequence ID" value="MYM67339.1"/>
    <property type="molecule type" value="Genomic_DNA"/>
</dbReference>
<reference evidence="4 5" key="1">
    <citation type="submission" date="2019-12" db="EMBL/GenBank/DDBJ databases">
        <title>Novel species isolated from a subtropical stream in China.</title>
        <authorList>
            <person name="Lu H."/>
        </authorList>
    </citation>
    <scope>NUCLEOTIDE SEQUENCE [LARGE SCALE GENOMIC DNA]</scope>
    <source>
        <strain evidence="4 5">FT55W</strain>
    </source>
</reference>
<dbReference type="Gene3D" id="3.40.225.10">
    <property type="entry name" value="Class II aldolase/adducin N-terminal domain"/>
    <property type="match status" value="1"/>
</dbReference>
<dbReference type="InterPro" id="IPR036291">
    <property type="entry name" value="NAD(P)-bd_dom_sf"/>
</dbReference>
<dbReference type="PANTHER" id="PTHR43669:SF8">
    <property type="entry name" value="SHORT-CHAIN TYPE DEHYDROGENASE_REDUCTASE-RELATED"/>
    <property type="match status" value="1"/>
</dbReference>
<dbReference type="SUPFAM" id="SSF51735">
    <property type="entry name" value="NAD(P)-binding Rossmann-fold domains"/>
    <property type="match status" value="1"/>
</dbReference>
<proteinExistence type="inferred from homology"/>
<dbReference type="InterPro" id="IPR002347">
    <property type="entry name" value="SDR_fam"/>
</dbReference>
<protein>
    <submittedName>
        <fullName evidence="4">Bifunctional rhamnulose-1-phosphate aldolase/short-chain dehydrogenase</fullName>
    </submittedName>
</protein>
<dbReference type="PRINTS" id="PR00081">
    <property type="entry name" value="GDHRDH"/>
</dbReference>
<dbReference type="InterPro" id="IPR013454">
    <property type="entry name" value="Bifunc_RhaD/ADH"/>
</dbReference>
<dbReference type="SMART" id="SM01007">
    <property type="entry name" value="Aldolase_II"/>
    <property type="match status" value="1"/>
</dbReference>
<evidence type="ECO:0000313" key="5">
    <source>
        <dbReference type="Proteomes" id="UP000450012"/>
    </source>
</evidence>
<dbReference type="Proteomes" id="UP000450012">
    <property type="component" value="Unassembled WGS sequence"/>
</dbReference>
<dbReference type="PANTHER" id="PTHR43669">
    <property type="entry name" value="5-KETO-D-GLUCONATE 5-REDUCTASE"/>
    <property type="match status" value="1"/>
</dbReference>
<dbReference type="Gene3D" id="3.40.50.720">
    <property type="entry name" value="NAD(P)-binding Rossmann-like Domain"/>
    <property type="match status" value="1"/>
</dbReference>
<evidence type="ECO:0000256" key="2">
    <source>
        <dbReference type="ARBA" id="ARBA00023002"/>
    </source>
</evidence>
<gene>
    <name evidence="4" type="ORF">GTP45_10900</name>
</gene>
<dbReference type="SUPFAM" id="SSF53639">
    <property type="entry name" value="AraD/HMP-PK domain-like"/>
    <property type="match status" value="1"/>
</dbReference>
<evidence type="ECO:0000313" key="4">
    <source>
        <dbReference type="EMBL" id="MYM67339.1"/>
    </source>
</evidence>
<feature type="domain" description="Class II aldolase/adducin N-terminal" evidence="3">
    <location>
        <begin position="23"/>
        <end position="225"/>
    </location>
</feature>
<sequence length="692" mass="74905">MKEPPIASLWDDAAAASMSEPELLLYRSNLLGSDLRITNFGGGNTSAKVMMTDPLTGAQVEVLWVKGSGGDLGSIKIDGFSTLYMDKLQALKGRYRGLAHEDEMVAYLPHCTFNLNPRAASIDTPLHAYIARRHVDHMHPDSVIAIAACASSQALTQKIFEGALGWLPWQRPGYDLGLKLEALSQSQPQLKGIILEGHGLFTWGDTAKSCYETTLAIIKRAEEWLAANVKQPVFGGAASVPLPAEQRSAFAARLMPLLRGKISRDEYKLGHFDDSEAVLEFVCSRDLKPLAALGTSCPDHFLRTKIRPFVIEYDGDFDKLVAGLDDALAQYRADYVAYYERCKHENSPAVRDANPIIYLIPGIGMLSFAKDKATARIAGEFYINAINVMRGASGVDNYVGLPEQEAFDIEYWLLEEAKLQRMPKPKSLAGRIALVTGGAGGIGQAVAKQLLQEGACVLLTDIDGEALELAHKDLDKAGGKDNVGSVVANITSEEDVEKVLKAASLKFGGLDLLISNAGIASSAPLEDTTLDVWQRNQDILVKGYFLASRAAFRIMKQQKLGGSMVFVASKNGLVASAGASAYCTAKAAEIHLARCIALEGAPHGIRVNVVNPDAVIRGSRIWDGKWKQERAQSNKIDADDVEAFYRDRSMLKLSVLPEDIAEAVYFLASDKAAKSTGNILNVDAGNAGAFTR</sequence>
<dbReference type="AlphaFoldDB" id="A0A7X4GQF8"/>
<dbReference type="FunFam" id="3.40.50.720:FF:000084">
    <property type="entry name" value="Short-chain dehydrogenase reductase"/>
    <property type="match status" value="1"/>
</dbReference>
<organism evidence="4 5">
    <name type="scientific">Duganella rivi</name>
    <dbReference type="NCBI Taxonomy" id="2666083"/>
    <lineage>
        <taxon>Bacteria</taxon>
        <taxon>Pseudomonadati</taxon>
        <taxon>Pseudomonadota</taxon>
        <taxon>Betaproteobacteria</taxon>
        <taxon>Burkholderiales</taxon>
        <taxon>Oxalobacteraceae</taxon>
        <taxon>Telluria group</taxon>
        <taxon>Duganella</taxon>
    </lineage>
</organism>
<accession>A0A7X4GQF8</accession>
<comment type="similarity">
    <text evidence="1">Belongs to the short-chain dehydrogenases/reductases (SDR) family.</text>
</comment>
<dbReference type="InterPro" id="IPR001303">
    <property type="entry name" value="Aldolase_II/adducin_N"/>
</dbReference>
<dbReference type="Pfam" id="PF00596">
    <property type="entry name" value="Aldolase_II"/>
    <property type="match status" value="1"/>
</dbReference>
<dbReference type="RefSeq" id="WP_161013885.1">
    <property type="nucleotide sequence ID" value="NZ_WWCK01000003.1"/>
</dbReference>
<dbReference type="Pfam" id="PF13561">
    <property type="entry name" value="adh_short_C2"/>
    <property type="match status" value="1"/>
</dbReference>